<evidence type="ECO:0000256" key="4">
    <source>
        <dbReference type="ARBA" id="ARBA00022801"/>
    </source>
</evidence>
<protein>
    <submittedName>
        <fullName evidence="8">YicC family protein</fullName>
    </submittedName>
</protein>
<evidence type="ECO:0000259" key="6">
    <source>
        <dbReference type="Pfam" id="PF03755"/>
    </source>
</evidence>
<name>A0A9D9HAK9_9BACT</name>
<proteinExistence type="inferred from homology"/>
<evidence type="ECO:0000256" key="2">
    <source>
        <dbReference type="ARBA" id="ARBA00022722"/>
    </source>
</evidence>
<dbReference type="NCBIfam" id="TIGR00255">
    <property type="entry name" value="YicC/YloC family endoribonuclease"/>
    <property type="match status" value="1"/>
</dbReference>
<dbReference type="EMBL" id="JADIMO010000021">
    <property type="protein sequence ID" value="MBO8444421.1"/>
    <property type="molecule type" value="Genomic_DNA"/>
</dbReference>
<sequence length="297" mass="33786">MIKSMTGYGKAEAVLETGKICVEIRTLNSKNADVNIKTQLLPKDREMQVRQTLAKELQRGTIDFFMTFEANAAENAKEINSELALGYYRQLAALSDKIGAEYPGQGSLDPSAMLAAILRFPDVMDMKKQEVINEENWPAVERCIAEAIAKVNEFRSQEGAVLYRDVTAKVASILSFVDEVEAYEKERVETVREKILSRFAELSLEPDQSRLEQEMIYYIEKFDINEEKVRLRQHCSYFMETIDNDPLPGKKLGFIAQEMGREINTTGSKANHSGIQKIVVRMKDDLEKIKEQSLNIL</sequence>
<dbReference type="GO" id="GO:0004521">
    <property type="term" value="F:RNA endonuclease activity"/>
    <property type="evidence" value="ECO:0007669"/>
    <property type="project" value="InterPro"/>
</dbReference>
<dbReference type="GO" id="GO:0016787">
    <property type="term" value="F:hydrolase activity"/>
    <property type="evidence" value="ECO:0007669"/>
    <property type="project" value="UniProtKB-KW"/>
</dbReference>
<dbReference type="InterPro" id="IPR005229">
    <property type="entry name" value="YicC/YloC-like"/>
</dbReference>
<reference evidence="8" key="1">
    <citation type="submission" date="2020-10" db="EMBL/GenBank/DDBJ databases">
        <authorList>
            <person name="Gilroy R."/>
        </authorList>
    </citation>
    <scope>NUCLEOTIDE SEQUENCE</scope>
    <source>
        <strain evidence="8">D5-748</strain>
    </source>
</reference>
<organism evidence="8 9">
    <name type="scientific">Candidatus Cryptobacteroides merdavium</name>
    <dbReference type="NCBI Taxonomy" id="2840769"/>
    <lineage>
        <taxon>Bacteria</taxon>
        <taxon>Pseudomonadati</taxon>
        <taxon>Bacteroidota</taxon>
        <taxon>Bacteroidia</taxon>
        <taxon>Bacteroidales</taxon>
        <taxon>Candidatus Cryptobacteroides</taxon>
    </lineage>
</organism>
<dbReference type="PANTHER" id="PTHR30636:SF3">
    <property type="entry name" value="UPF0701 PROTEIN YICC"/>
    <property type="match status" value="1"/>
</dbReference>
<reference evidence="8" key="2">
    <citation type="journal article" date="2021" name="PeerJ">
        <title>Extensive microbial diversity within the chicken gut microbiome revealed by metagenomics and culture.</title>
        <authorList>
            <person name="Gilroy R."/>
            <person name="Ravi A."/>
            <person name="Getino M."/>
            <person name="Pursley I."/>
            <person name="Horton D.L."/>
            <person name="Alikhan N.F."/>
            <person name="Baker D."/>
            <person name="Gharbi K."/>
            <person name="Hall N."/>
            <person name="Watson M."/>
            <person name="Adriaenssens E.M."/>
            <person name="Foster-Nyarko E."/>
            <person name="Jarju S."/>
            <person name="Secka A."/>
            <person name="Antonio M."/>
            <person name="Oren A."/>
            <person name="Chaudhuri R.R."/>
            <person name="La Ragione R."/>
            <person name="Hildebrand F."/>
            <person name="Pallen M.J."/>
        </authorList>
    </citation>
    <scope>NUCLEOTIDE SEQUENCE</scope>
    <source>
        <strain evidence="8">D5-748</strain>
    </source>
</reference>
<evidence type="ECO:0000256" key="5">
    <source>
        <dbReference type="ARBA" id="ARBA00035648"/>
    </source>
</evidence>
<comment type="caution">
    <text evidence="8">The sequence shown here is derived from an EMBL/GenBank/DDBJ whole genome shotgun (WGS) entry which is preliminary data.</text>
</comment>
<comment type="similarity">
    <text evidence="5">Belongs to the YicC/YloC family.</text>
</comment>
<dbReference type="InterPro" id="IPR013527">
    <property type="entry name" value="YicC-like_N"/>
</dbReference>
<feature type="domain" description="Endoribonuclease YicC-like N-terminal" evidence="6">
    <location>
        <begin position="2"/>
        <end position="162"/>
    </location>
</feature>
<gene>
    <name evidence="8" type="ORF">IAC23_01820</name>
</gene>
<accession>A0A9D9HAK9</accession>
<dbReference type="PANTHER" id="PTHR30636">
    <property type="entry name" value="UPF0701 PROTEIN YICC"/>
    <property type="match status" value="1"/>
</dbReference>
<keyword evidence="2" id="KW-0540">Nuclease</keyword>
<keyword evidence="4" id="KW-0378">Hydrolase</keyword>
<evidence type="ECO:0000256" key="3">
    <source>
        <dbReference type="ARBA" id="ARBA00022759"/>
    </source>
</evidence>
<dbReference type="Pfam" id="PF03755">
    <property type="entry name" value="YicC-like_N"/>
    <property type="match status" value="1"/>
</dbReference>
<keyword evidence="3" id="KW-0255">Endonuclease</keyword>
<feature type="domain" description="Endoribonuclease YicC-like C-terminal" evidence="7">
    <location>
        <begin position="181"/>
        <end position="296"/>
    </location>
</feature>
<evidence type="ECO:0000259" key="7">
    <source>
        <dbReference type="Pfam" id="PF08340"/>
    </source>
</evidence>
<evidence type="ECO:0000313" key="8">
    <source>
        <dbReference type="EMBL" id="MBO8444421.1"/>
    </source>
</evidence>
<comment type="cofactor">
    <cofactor evidence="1">
        <name>a divalent metal cation</name>
        <dbReference type="ChEBI" id="CHEBI:60240"/>
    </cofactor>
</comment>
<dbReference type="Pfam" id="PF08340">
    <property type="entry name" value="YicC-like_C"/>
    <property type="match status" value="1"/>
</dbReference>
<evidence type="ECO:0000256" key="1">
    <source>
        <dbReference type="ARBA" id="ARBA00001968"/>
    </source>
</evidence>
<dbReference type="AlphaFoldDB" id="A0A9D9HAK9"/>
<dbReference type="InterPro" id="IPR013551">
    <property type="entry name" value="YicC-like_C"/>
</dbReference>
<dbReference type="Proteomes" id="UP000823619">
    <property type="component" value="Unassembled WGS sequence"/>
</dbReference>
<evidence type="ECO:0000313" key="9">
    <source>
        <dbReference type="Proteomes" id="UP000823619"/>
    </source>
</evidence>